<dbReference type="SUPFAM" id="SSF88946">
    <property type="entry name" value="Sigma2 domain of RNA polymerase sigma factors"/>
    <property type="match status" value="1"/>
</dbReference>
<reference evidence="9" key="1">
    <citation type="submission" date="2015-07" db="EMBL/GenBank/DDBJ databases">
        <title>Fjat-14205 dsm 2895.</title>
        <authorList>
            <person name="Liu B."/>
            <person name="Wang J."/>
            <person name="Zhu Y."/>
            <person name="Liu G."/>
            <person name="Chen Q."/>
            <person name="Chen Z."/>
            <person name="Lan J."/>
            <person name="Che J."/>
            <person name="Ge C."/>
            <person name="Shi H."/>
            <person name="Pan Z."/>
            <person name="Liu X."/>
        </authorList>
    </citation>
    <scope>NUCLEOTIDE SEQUENCE [LARGE SCALE GENOMIC DNA]</scope>
    <source>
        <strain evidence="9">DSM 25560</strain>
    </source>
</reference>
<dbReference type="InterPro" id="IPR036388">
    <property type="entry name" value="WH-like_DNA-bd_sf"/>
</dbReference>
<dbReference type="Pfam" id="PF04545">
    <property type="entry name" value="Sigma70_r4"/>
    <property type="match status" value="1"/>
</dbReference>
<evidence type="ECO:0008006" key="10">
    <source>
        <dbReference type="Google" id="ProtNLM"/>
    </source>
</evidence>
<dbReference type="InterPro" id="IPR013324">
    <property type="entry name" value="RNA_pol_sigma_r3/r4-like"/>
</dbReference>
<dbReference type="InterPro" id="IPR039425">
    <property type="entry name" value="RNA_pol_sigma-70-like"/>
</dbReference>
<name>A0ABR5K2R9_9BACI</name>
<feature type="domain" description="RNA polymerase sigma-70 region 2" evidence="6">
    <location>
        <begin position="20"/>
        <end position="86"/>
    </location>
</feature>
<keyword evidence="2" id="KW-0805">Transcription regulation</keyword>
<evidence type="ECO:0000259" key="6">
    <source>
        <dbReference type="Pfam" id="PF04542"/>
    </source>
</evidence>
<dbReference type="Proteomes" id="UP000050668">
    <property type="component" value="Unassembled WGS sequence"/>
</dbReference>
<evidence type="ECO:0000256" key="2">
    <source>
        <dbReference type="ARBA" id="ARBA00023015"/>
    </source>
</evidence>
<evidence type="ECO:0000313" key="9">
    <source>
        <dbReference type="Proteomes" id="UP000050668"/>
    </source>
</evidence>
<dbReference type="Pfam" id="PF04542">
    <property type="entry name" value="Sigma70_r2"/>
    <property type="match status" value="1"/>
</dbReference>
<dbReference type="InterPro" id="IPR014284">
    <property type="entry name" value="RNA_pol_sigma-70_dom"/>
</dbReference>
<evidence type="ECO:0000259" key="7">
    <source>
        <dbReference type="Pfam" id="PF04545"/>
    </source>
</evidence>
<keyword evidence="3" id="KW-0731">Sigma factor</keyword>
<gene>
    <name evidence="8" type="ORF">AEA09_10960</name>
</gene>
<accession>A0ABR5K2R9</accession>
<dbReference type="InterPro" id="IPR007630">
    <property type="entry name" value="RNA_pol_sigma70_r4"/>
</dbReference>
<keyword evidence="9" id="KW-1185">Reference proteome</keyword>
<sequence length="171" mass="20002">MLEKLIKHAQGGDAEAFAQLFSQFEVDLYKMAYVYVGNEADALDVVQEVAYRSFKYIHSLQGSTYIKTWLMRITINCATDVLTKRGHILSYENDFEESEEPYGELSDKWVLEDVMTKLTKEEKDVILLRFYHDYTLQQTATILQLRLGTTKTILYRALRKLRQALEQEVQE</sequence>
<dbReference type="Gene3D" id="1.10.1740.10">
    <property type="match status" value="1"/>
</dbReference>
<proteinExistence type="inferred from homology"/>
<dbReference type="Gene3D" id="1.10.10.10">
    <property type="entry name" value="Winged helix-like DNA-binding domain superfamily/Winged helix DNA-binding domain"/>
    <property type="match status" value="1"/>
</dbReference>
<dbReference type="RefSeq" id="WP_053583870.1">
    <property type="nucleotide sequence ID" value="NZ_LGRV01000003.1"/>
</dbReference>
<dbReference type="InterPro" id="IPR013325">
    <property type="entry name" value="RNA_pol_sigma_r2"/>
</dbReference>
<keyword evidence="5" id="KW-0804">Transcription</keyword>
<keyword evidence="4" id="KW-0238">DNA-binding</keyword>
<protein>
    <recommendedName>
        <fullName evidence="10">RNA polymerase</fullName>
    </recommendedName>
</protein>
<evidence type="ECO:0000256" key="5">
    <source>
        <dbReference type="ARBA" id="ARBA00023163"/>
    </source>
</evidence>
<dbReference type="PANTHER" id="PTHR43133">
    <property type="entry name" value="RNA POLYMERASE ECF-TYPE SIGMA FACTO"/>
    <property type="match status" value="1"/>
</dbReference>
<evidence type="ECO:0000256" key="1">
    <source>
        <dbReference type="ARBA" id="ARBA00010641"/>
    </source>
</evidence>
<dbReference type="SUPFAM" id="SSF88659">
    <property type="entry name" value="Sigma3 and sigma4 domains of RNA polymerase sigma factors"/>
    <property type="match status" value="1"/>
</dbReference>
<comment type="caution">
    <text evidence="8">The sequence shown here is derived from an EMBL/GenBank/DDBJ whole genome shotgun (WGS) entry which is preliminary data.</text>
</comment>
<evidence type="ECO:0000256" key="3">
    <source>
        <dbReference type="ARBA" id="ARBA00023082"/>
    </source>
</evidence>
<dbReference type="PANTHER" id="PTHR43133:SF60">
    <property type="entry name" value="RNA POLYMERASE SIGMA FACTOR SIGV"/>
    <property type="match status" value="1"/>
</dbReference>
<dbReference type="InterPro" id="IPR007627">
    <property type="entry name" value="RNA_pol_sigma70_r2"/>
</dbReference>
<feature type="domain" description="RNA polymerase sigma-70 region 4" evidence="7">
    <location>
        <begin position="115"/>
        <end position="163"/>
    </location>
</feature>
<comment type="similarity">
    <text evidence="1">Belongs to the sigma-70 factor family. ECF subfamily.</text>
</comment>
<dbReference type="CDD" id="cd06171">
    <property type="entry name" value="Sigma70_r4"/>
    <property type="match status" value="1"/>
</dbReference>
<dbReference type="EMBL" id="LGRV01000003">
    <property type="protein sequence ID" value="KOS69012.1"/>
    <property type="molecule type" value="Genomic_DNA"/>
</dbReference>
<evidence type="ECO:0000313" key="8">
    <source>
        <dbReference type="EMBL" id="KOS69012.1"/>
    </source>
</evidence>
<organism evidence="8 9">
    <name type="scientific">Lysinibacillus contaminans</name>
    <dbReference type="NCBI Taxonomy" id="1293441"/>
    <lineage>
        <taxon>Bacteria</taxon>
        <taxon>Bacillati</taxon>
        <taxon>Bacillota</taxon>
        <taxon>Bacilli</taxon>
        <taxon>Bacillales</taxon>
        <taxon>Bacillaceae</taxon>
        <taxon>Lysinibacillus</taxon>
    </lineage>
</organism>
<dbReference type="NCBIfam" id="TIGR02937">
    <property type="entry name" value="sigma70-ECF"/>
    <property type="match status" value="1"/>
</dbReference>
<evidence type="ECO:0000256" key="4">
    <source>
        <dbReference type="ARBA" id="ARBA00023125"/>
    </source>
</evidence>